<dbReference type="AlphaFoldDB" id="A0A8S9NY28"/>
<dbReference type="InterPro" id="IPR005150">
    <property type="entry name" value="Cellulose_synth"/>
</dbReference>
<evidence type="ECO:0000256" key="5">
    <source>
        <dbReference type="ARBA" id="ARBA00022475"/>
    </source>
</evidence>
<keyword evidence="11 19" id="KW-0862">Zinc</keyword>
<keyword evidence="14 19" id="KW-0472">Membrane</keyword>
<comment type="cofactor">
    <cofactor evidence="19">
        <name>Zn(2+)</name>
        <dbReference type="ChEBI" id="CHEBI:29105"/>
    </cofactor>
    <text evidence="19">Binds 2 Zn(2+) ions per subunit.</text>
</comment>
<dbReference type="Pfam" id="PF14569">
    <property type="entry name" value="zf-UDP"/>
    <property type="match status" value="1"/>
</dbReference>
<evidence type="ECO:0000256" key="4">
    <source>
        <dbReference type="ARBA" id="ARBA00007548"/>
    </source>
</evidence>
<keyword evidence="13 19" id="KW-1133">Transmembrane helix</keyword>
<keyword evidence="20" id="KW-0175">Coiled coil</keyword>
<feature type="transmembrane region" description="Helical" evidence="19">
    <location>
        <begin position="279"/>
        <end position="298"/>
    </location>
</feature>
<dbReference type="InterPro" id="IPR029044">
    <property type="entry name" value="Nucleotide-diphossugar_trans"/>
</dbReference>
<evidence type="ECO:0000259" key="21">
    <source>
        <dbReference type="PROSITE" id="PS50089"/>
    </source>
</evidence>
<dbReference type="GO" id="GO:0071555">
    <property type="term" value="P:cell wall organization"/>
    <property type="evidence" value="ECO:0007669"/>
    <property type="project" value="UniProtKB-KW"/>
</dbReference>
<evidence type="ECO:0000256" key="1">
    <source>
        <dbReference type="ARBA" id="ARBA00001936"/>
    </source>
</evidence>
<comment type="subcellular location">
    <subcellularLocation>
        <location evidence="2 19">Cell membrane</location>
        <topology evidence="2 19">Multi-pass membrane protein</topology>
    </subcellularLocation>
</comment>
<comment type="caution">
    <text evidence="22">The sequence shown here is derived from an EMBL/GenBank/DDBJ whole genome shotgun (WGS) entry which is preliminary data.</text>
</comment>
<dbReference type="SUPFAM" id="SSF53448">
    <property type="entry name" value="Nucleotide-diphospho-sugar transferases"/>
    <property type="match status" value="1"/>
</dbReference>
<evidence type="ECO:0000313" key="23">
    <source>
        <dbReference type="Proteomes" id="UP000712600"/>
    </source>
</evidence>
<dbReference type="InterPro" id="IPR027934">
    <property type="entry name" value="CES_Znf_RING"/>
</dbReference>
<evidence type="ECO:0000256" key="16">
    <source>
        <dbReference type="ARBA" id="ARBA00023316"/>
    </source>
</evidence>
<keyword evidence="8 19" id="KW-0812">Transmembrane</keyword>
<evidence type="ECO:0000256" key="6">
    <source>
        <dbReference type="ARBA" id="ARBA00022676"/>
    </source>
</evidence>
<evidence type="ECO:0000256" key="17">
    <source>
        <dbReference type="ARBA" id="ARBA00048682"/>
    </source>
</evidence>
<comment type="catalytic activity">
    <reaction evidence="17 19">
        <text>[(1-&gt;4)-beta-D-glucosyl](n) + UDP-alpha-D-glucose = [(1-&gt;4)-beta-D-glucosyl](n+1) + UDP + H(+)</text>
        <dbReference type="Rhea" id="RHEA:19929"/>
        <dbReference type="Rhea" id="RHEA-COMP:10033"/>
        <dbReference type="Rhea" id="RHEA-COMP:10034"/>
        <dbReference type="ChEBI" id="CHEBI:15378"/>
        <dbReference type="ChEBI" id="CHEBI:18246"/>
        <dbReference type="ChEBI" id="CHEBI:58223"/>
        <dbReference type="ChEBI" id="CHEBI:58885"/>
        <dbReference type="EC" id="2.4.1.12"/>
    </reaction>
</comment>
<comment type="pathway">
    <text evidence="3 19">Glycan metabolism; plant cellulose biosynthesis.</text>
</comment>
<feature type="transmembrane region" description="Helical" evidence="19">
    <location>
        <begin position="838"/>
        <end position="858"/>
    </location>
</feature>
<evidence type="ECO:0000256" key="15">
    <source>
        <dbReference type="ARBA" id="ARBA00023211"/>
    </source>
</evidence>
<dbReference type="Proteomes" id="UP000712600">
    <property type="component" value="Unassembled WGS sequence"/>
</dbReference>
<dbReference type="Gene3D" id="3.30.40.10">
    <property type="entry name" value="Zinc/RING finger domain, C3HC4 (zinc finger)"/>
    <property type="match status" value="1"/>
</dbReference>
<name>A0A8S9NY28_BRACR</name>
<dbReference type="SUPFAM" id="SSF57850">
    <property type="entry name" value="RING/U-box"/>
    <property type="match status" value="1"/>
</dbReference>
<dbReference type="EC" id="2.4.1.12" evidence="19"/>
<dbReference type="FunFam" id="3.90.550.10:FF:000009">
    <property type="entry name" value="Cellulose synthase"/>
    <property type="match status" value="1"/>
</dbReference>
<feature type="transmembrane region" description="Helical" evidence="19">
    <location>
        <begin position="908"/>
        <end position="928"/>
    </location>
</feature>
<feature type="transmembrane region" description="Helical" evidence="19">
    <location>
        <begin position="990"/>
        <end position="1008"/>
    </location>
</feature>
<keyword evidence="7 19" id="KW-0808">Transferase</keyword>
<dbReference type="PROSITE" id="PS50089">
    <property type="entry name" value="ZF_RING_2"/>
    <property type="match status" value="1"/>
</dbReference>
<dbReference type="GO" id="GO:0016760">
    <property type="term" value="F:cellulose synthase (UDP-forming) activity"/>
    <property type="evidence" value="ECO:0007669"/>
    <property type="project" value="UniProtKB-EC"/>
</dbReference>
<evidence type="ECO:0000256" key="12">
    <source>
        <dbReference type="ARBA" id="ARBA00022916"/>
    </source>
</evidence>
<keyword evidence="5 19" id="KW-1003">Cell membrane</keyword>
<proteinExistence type="inferred from homology"/>
<dbReference type="GO" id="GO:0005886">
    <property type="term" value="C:plasma membrane"/>
    <property type="evidence" value="ECO:0007669"/>
    <property type="project" value="UniProtKB-SubCell"/>
</dbReference>
<feature type="transmembrane region" description="Helical" evidence="19">
    <location>
        <begin position="252"/>
        <end position="272"/>
    </location>
</feature>
<evidence type="ECO:0000256" key="2">
    <source>
        <dbReference type="ARBA" id="ARBA00004651"/>
    </source>
</evidence>
<dbReference type="Pfam" id="PF03552">
    <property type="entry name" value="Cellulose_synt"/>
    <property type="match status" value="1"/>
</dbReference>
<evidence type="ECO:0000256" key="10">
    <source>
        <dbReference type="ARBA" id="ARBA00022771"/>
    </source>
</evidence>
<evidence type="ECO:0000256" key="14">
    <source>
        <dbReference type="ARBA" id="ARBA00023136"/>
    </source>
</evidence>
<evidence type="ECO:0000256" key="7">
    <source>
        <dbReference type="ARBA" id="ARBA00022679"/>
    </source>
</evidence>
<dbReference type="PANTHER" id="PTHR13301">
    <property type="entry name" value="X-BOX TRANSCRIPTION FACTOR-RELATED"/>
    <property type="match status" value="1"/>
</dbReference>
<comment type="cofactor">
    <cofactor evidence="1">
        <name>Mn(2+)</name>
        <dbReference type="ChEBI" id="CHEBI:29035"/>
    </cofactor>
</comment>
<dbReference type="EMBL" id="QGKX02001521">
    <property type="protein sequence ID" value="KAF3505773.1"/>
    <property type="molecule type" value="Genomic_DNA"/>
</dbReference>
<keyword evidence="12 19" id="KW-0135">Cellulose biosynthesis</keyword>
<keyword evidence="15" id="KW-0464">Manganese</keyword>
<evidence type="ECO:0000256" key="11">
    <source>
        <dbReference type="ARBA" id="ARBA00022833"/>
    </source>
</evidence>
<evidence type="ECO:0000256" key="20">
    <source>
        <dbReference type="SAM" id="Coils"/>
    </source>
</evidence>
<reference evidence="22" key="1">
    <citation type="submission" date="2019-12" db="EMBL/GenBank/DDBJ databases">
        <title>Genome sequencing and annotation of Brassica cretica.</title>
        <authorList>
            <person name="Studholme D.J."/>
            <person name="Sarris P."/>
        </authorList>
    </citation>
    <scope>NUCLEOTIDE SEQUENCE</scope>
    <source>
        <strain evidence="22">PFS-109/04</strain>
        <tissue evidence="22">Leaf</tissue>
    </source>
</reference>
<feature type="transmembrane region" description="Helical" evidence="19">
    <location>
        <begin position="870"/>
        <end position="888"/>
    </location>
</feature>
<keyword evidence="6 19" id="KW-0328">Glycosyltransferase</keyword>
<keyword evidence="9 19" id="KW-0479">Metal-binding</keyword>
<dbReference type="Gene3D" id="3.90.550.10">
    <property type="entry name" value="Spore Coat Polysaccharide Biosynthesis Protein SpsA, Chain A"/>
    <property type="match status" value="1"/>
</dbReference>
<keyword evidence="10 18" id="KW-0863">Zinc-finger</keyword>
<gene>
    <name evidence="22" type="ORF">F2Q69_00000384</name>
</gene>
<evidence type="ECO:0000256" key="13">
    <source>
        <dbReference type="ARBA" id="ARBA00022989"/>
    </source>
</evidence>
<organism evidence="22 23">
    <name type="scientific">Brassica cretica</name>
    <name type="common">Mustard</name>
    <dbReference type="NCBI Taxonomy" id="69181"/>
    <lineage>
        <taxon>Eukaryota</taxon>
        <taxon>Viridiplantae</taxon>
        <taxon>Streptophyta</taxon>
        <taxon>Embryophyta</taxon>
        <taxon>Tracheophyta</taxon>
        <taxon>Spermatophyta</taxon>
        <taxon>Magnoliopsida</taxon>
        <taxon>eudicotyledons</taxon>
        <taxon>Gunneridae</taxon>
        <taxon>Pentapetalae</taxon>
        <taxon>rosids</taxon>
        <taxon>malvids</taxon>
        <taxon>Brassicales</taxon>
        <taxon>Brassicaceae</taxon>
        <taxon>Brassiceae</taxon>
        <taxon>Brassica</taxon>
    </lineage>
</organism>
<dbReference type="InterPro" id="IPR013083">
    <property type="entry name" value="Znf_RING/FYVE/PHD"/>
</dbReference>
<evidence type="ECO:0000313" key="22">
    <source>
        <dbReference type="EMBL" id="KAF3505773.1"/>
    </source>
</evidence>
<keyword evidence="16 19" id="KW-0961">Cell wall biogenesis/degradation</keyword>
<feature type="coiled-coil region" evidence="20">
    <location>
        <begin position="657"/>
        <end position="684"/>
    </location>
</feature>
<evidence type="ECO:0000256" key="18">
    <source>
        <dbReference type="PROSITE-ProRule" id="PRU00175"/>
    </source>
</evidence>
<feature type="domain" description="RING-type" evidence="21">
    <location>
        <begin position="129"/>
        <end position="175"/>
    </location>
</feature>
<evidence type="ECO:0000256" key="8">
    <source>
        <dbReference type="ARBA" id="ARBA00022692"/>
    </source>
</evidence>
<accession>A0A8S9NY28</accession>
<sequence length="1059" mass="119821">MRTIIKTSEFTVGEIFGLQLGKTWKDSLGLLNWEQQRHSGSDTYNGQEAGQIKDTETEEACLMWAPPITRKLPLSVSRPRARESLIVFGKMNTGGRLIAGSHNRNEFVLINADESARIRSVEELSGQSCQICGDEIELSDDGESFVACNECAFPVCRTCYEYERREGNQSCPQCKTRYKRIKDLAVYGYGSVAWKDRMEEWKRKQSEKFQVVRHDGDSTLGDGDDAEIPMMDEGRQPLSRKVPIKSSMINPYRMLIILRLIILSLFFHYRILHPVKDAYALWLVSVICEIWFAVSWVLDQFPKWYPIERETYLDRLSLRYEKEGKPSELAGVDVFVSTVDPLKEPPLITANTVLSILAVDYPVDRVACYVSDDGAAMLTFEALSETAEFARKWVPFCKKYSIEPRAPEWYFCHKMDYLKNKVHPAFVRERRAMKRDYEEFKVKINALVATAQKVPEEGWTMQDGTPWPGNNVRDHPGMIQVFLGNNGVLDVENHELPRLVYVSREKRPGFDHHKKAGAMNSLIRVSGVLSNAPYLLNVDCDHYINNSKALREAMCFMMDPQSGKKICYVQFPQRFDGIDKNDRYSNRNVVFFDINMKGLDGLQGPIYVGTGCVFRRQALYGYDAPKKKKTPRMTCNCWPKWCFFCCGGRKNRKAKTADQKKKKNKEASKQIHALENIEEGATNNNNNVKSPEAAQLKLEKKFGQSPVFIASAGMENGGLASEASPASLLREAIQVISCGYEDKTEWGKEIGWIYGSVTEDILTGFKMHSHGWRSVYCTPKIPAFKGSAPINLSDRLHQVLRWALGSVEIFMSRHCPIWYGYGGGLKGLERLSYINSVVYPWTSIPLLIYCSLPAICLLTGKFIVPEISNYASILFMALFASIAVTGILEMQWGKVGIDDWWRNEQFWVIGGVSSHLFALFQGLLKVLAGVNTNFTVTSKAADDGEFSELYIFKWTSLLVPPTTLLIINVVGVVVGISDAISNGYDSWGPLFGRLFFALWVILHLYPFVKGLLGKQNRMPTIILVWSILLASILTLLWVRVNPFVAKGGPTLEICGLDCL</sequence>
<dbReference type="GO" id="GO:0008270">
    <property type="term" value="F:zinc ion binding"/>
    <property type="evidence" value="ECO:0007669"/>
    <property type="project" value="UniProtKB-KW"/>
</dbReference>
<dbReference type="InterPro" id="IPR001841">
    <property type="entry name" value="Znf_RING"/>
</dbReference>
<feature type="transmembrane region" description="Helical" evidence="19">
    <location>
        <begin position="949"/>
        <end position="970"/>
    </location>
</feature>
<evidence type="ECO:0000256" key="9">
    <source>
        <dbReference type="ARBA" id="ARBA00022723"/>
    </source>
</evidence>
<feature type="transmembrane region" description="Helical" evidence="19">
    <location>
        <begin position="1020"/>
        <end position="1040"/>
    </location>
</feature>
<dbReference type="GO" id="GO:0030244">
    <property type="term" value="P:cellulose biosynthetic process"/>
    <property type="evidence" value="ECO:0007669"/>
    <property type="project" value="UniProtKB-KW"/>
</dbReference>
<protein>
    <recommendedName>
        <fullName evidence="19">Cellulose synthase</fullName>
        <ecNumber evidence="19">2.4.1.12</ecNumber>
    </recommendedName>
</protein>
<comment type="similarity">
    <text evidence="4 19">Belongs to the glycosyltransferase 2 family. Plant cellulose synthase subfamily.</text>
</comment>
<evidence type="ECO:0000256" key="19">
    <source>
        <dbReference type="RuleBase" id="RU361116"/>
    </source>
</evidence>
<dbReference type="CDD" id="cd16617">
    <property type="entry name" value="mRING-HC-C4C4_CesA"/>
    <property type="match status" value="1"/>
</dbReference>
<evidence type="ECO:0000256" key="3">
    <source>
        <dbReference type="ARBA" id="ARBA00004768"/>
    </source>
</evidence>